<evidence type="ECO:0000256" key="7">
    <source>
        <dbReference type="RuleBase" id="RU079119"/>
    </source>
</evidence>
<evidence type="ECO:0000256" key="2">
    <source>
        <dbReference type="ARBA" id="ARBA00022679"/>
    </source>
</evidence>
<keyword evidence="6 7" id="KW-0012">Acyltransferase</keyword>
<keyword evidence="2 7" id="KW-0808">Transferase</keyword>
<dbReference type="Pfam" id="PF01529">
    <property type="entry name" value="DHHC"/>
    <property type="match status" value="1"/>
</dbReference>
<protein>
    <recommendedName>
        <fullName evidence="7">Palmitoyltransferase</fullName>
        <ecNumber evidence="7">2.3.1.225</ecNumber>
    </recommendedName>
</protein>
<dbReference type="EC" id="2.3.1.225" evidence="7"/>
<dbReference type="AlphaFoldDB" id="A0A1R2BYK1"/>
<evidence type="ECO:0000256" key="4">
    <source>
        <dbReference type="ARBA" id="ARBA00022989"/>
    </source>
</evidence>
<dbReference type="GO" id="GO:0016020">
    <property type="term" value="C:membrane"/>
    <property type="evidence" value="ECO:0007669"/>
    <property type="project" value="UniProtKB-SubCell"/>
</dbReference>
<evidence type="ECO:0000256" key="6">
    <source>
        <dbReference type="ARBA" id="ARBA00023315"/>
    </source>
</evidence>
<keyword evidence="4 7" id="KW-1133">Transmembrane helix</keyword>
<proteinExistence type="inferred from homology"/>
<feature type="domain" description="Palmitoyltransferase DHHC" evidence="9">
    <location>
        <begin position="90"/>
        <end position="225"/>
    </location>
</feature>
<dbReference type="GO" id="GO:0006612">
    <property type="term" value="P:protein targeting to membrane"/>
    <property type="evidence" value="ECO:0007669"/>
    <property type="project" value="TreeGrafter"/>
</dbReference>
<evidence type="ECO:0000313" key="11">
    <source>
        <dbReference type="Proteomes" id="UP000187209"/>
    </source>
</evidence>
<sequence length="266" mass="30780">MNVKPTGIDTPLSFQQILSWILILYWTVVYFFLLVPIKCCFTIVLMTAIYTLLFGFLLYFGIKITKSDPSDPYISQYKHSLRTTTPFSSDYNNFCALCHSPVHDESKHCMVCYRCVENFDHHCTWVNNCIGKSNYQLFIKLIFNLEIFLSLIIGTGIDNIFMFFNENHKYIELLESILYLHSAKISLVLVMISTISSGVVACFNGYLIIFHLWLIKNNMTTYQYLCKESKPKNTQVLADVPGESVSNDPEKQALNRSDRENQEFSK</sequence>
<dbReference type="PANTHER" id="PTHR22883">
    <property type="entry name" value="ZINC FINGER DHHC DOMAIN CONTAINING PROTEIN"/>
    <property type="match status" value="1"/>
</dbReference>
<dbReference type="Proteomes" id="UP000187209">
    <property type="component" value="Unassembled WGS sequence"/>
</dbReference>
<feature type="compositionally biased region" description="Basic and acidic residues" evidence="8">
    <location>
        <begin position="248"/>
        <end position="266"/>
    </location>
</feature>
<keyword evidence="5 7" id="KW-0472">Membrane</keyword>
<comment type="similarity">
    <text evidence="7">Belongs to the DHHC palmitoyltransferase family.</text>
</comment>
<evidence type="ECO:0000313" key="10">
    <source>
        <dbReference type="EMBL" id="OMJ81860.1"/>
    </source>
</evidence>
<dbReference type="GO" id="GO:0005794">
    <property type="term" value="C:Golgi apparatus"/>
    <property type="evidence" value="ECO:0007669"/>
    <property type="project" value="TreeGrafter"/>
</dbReference>
<feature type="region of interest" description="Disordered" evidence="8">
    <location>
        <begin position="238"/>
        <end position="266"/>
    </location>
</feature>
<evidence type="ECO:0000256" key="1">
    <source>
        <dbReference type="ARBA" id="ARBA00004141"/>
    </source>
</evidence>
<gene>
    <name evidence="10" type="ORF">SteCoe_17559</name>
</gene>
<feature type="transmembrane region" description="Helical" evidence="7">
    <location>
        <begin position="141"/>
        <end position="164"/>
    </location>
</feature>
<keyword evidence="11" id="KW-1185">Reference proteome</keyword>
<feature type="transmembrane region" description="Helical" evidence="7">
    <location>
        <begin position="185"/>
        <end position="214"/>
    </location>
</feature>
<comment type="subcellular location">
    <subcellularLocation>
        <location evidence="1">Membrane</location>
        <topology evidence="1">Multi-pass membrane protein</topology>
    </subcellularLocation>
</comment>
<comment type="caution">
    <text evidence="10">The sequence shown here is derived from an EMBL/GenBank/DDBJ whole genome shotgun (WGS) entry which is preliminary data.</text>
</comment>
<comment type="domain">
    <text evidence="7">The DHHC domain is required for palmitoyltransferase activity.</text>
</comment>
<reference evidence="10 11" key="1">
    <citation type="submission" date="2016-11" db="EMBL/GenBank/DDBJ databases">
        <title>The macronuclear genome of Stentor coeruleus: a giant cell with tiny introns.</title>
        <authorList>
            <person name="Slabodnick M."/>
            <person name="Ruby J.G."/>
            <person name="Reiff S.B."/>
            <person name="Swart E.C."/>
            <person name="Gosai S."/>
            <person name="Prabakaran S."/>
            <person name="Witkowska E."/>
            <person name="Larue G.E."/>
            <person name="Fisher S."/>
            <person name="Freeman R.M."/>
            <person name="Gunawardena J."/>
            <person name="Chu W."/>
            <person name="Stover N.A."/>
            <person name="Gregory B.D."/>
            <person name="Nowacki M."/>
            <person name="Derisi J."/>
            <person name="Roy S.W."/>
            <person name="Marshall W.F."/>
            <person name="Sood P."/>
        </authorList>
    </citation>
    <scope>NUCLEOTIDE SEQUENCE [LARGE SCALE GENOMIC DNA]</scope>
    <source>
        <strain evidence="10">WM001</strain>
    </source>
</reference>
<dbReference type="OrthoDB" id="1924421at2759"/>
<feature type="transmembrane region" description="Helical" evidence="7">
    <location>
        <begin position="12"/>
        <end position="33"/>
    </location>
</feature>
<keyword evidence="3 7" id="KW-0812">Transmembrane</keyword>
<accession>A0A1R2BYK1</accession>
<evidence type="ECO:0000256" key="5">
    <source>
        <dbReference type="ARBA" id="ARBA00023136"/>
    </source>
</evidence>
<dbReference type="PANTHER" id="PTHR22883:SF203">
    <property type="entry name" value="PALMITOYLTRANSFERASE"/>
    <property type="match status" value="1"/>
</dbReference>
<dbReference type="GO" id="GO:0005783">
    <property type="term" value="C:endoplasmic reticulum"/>
    <property type="evidence" value="ECO:0007669"/>
    <property type="project" value="TreeGrafter"/>
</dbReference>
<dbReference type="GO" id="GO:0019706">
    <property type="term" value="F:protein-cysteine S-palmitoyltransferase activity"/>
    <property type="evidence" value="ECO:0007669"/>
    <property type="project" value="UniProtKB-EC"/>
</dbReference>
<dbReference type="InterPro" id="IPR039859">
    <property type="entry name" value="PFA4/ZDH16/20/ERF2-like"/>
</dbReference>
<feature type="transmembrane region" description="Helical" evidence="7">
    <location>
        <begin position="40"/>
        <end position="62"/>
    </location>
</feature>
<organism evidence="10 11">
    <name type="scientific">Stentor coeruleus</name>
    <dbReference type="NCBI Taxonomy" id="5963"/>
    <lineage>
        <taxon>Eukaryota</taxon>
        <taxon>Sar</taxon>
        <taxon>Alveolata</taxon>
        <taxon>Ciliophora</taxon>
        <taxon>Postciliodesmatophora</taxon>
        <taxon>Heterotrichea</taxon>
        <taxon>Heterotrichida</taxon>
        <taxon>Stentoridae</taxon>
        <taxon>Stentor</taxon>
    </lineage>
</organism>
<dbReference type="PROSITE" id="PS50216">
    <property type="entry name" value="DHHC"/>
    <property type="match status" value="1"/>
</dbReference>
<dbReference type="InterPro" id="IPR001594">
    <property type="entry name" value="Palmitoyltrfase_DHHC"/>
</dbReference>
<evidence type="ECO:0000259" key="9">
    <source>
        <dbReference type="Pfam" id="PF01529"/>
    </source>
</evidence>
<evidence type="ECO:0000256" key="3">
    <source>
        <dbReference type="ARBA" id="ARBA00022692"/>
    </source>
</evidence>
<evidence type="ECO:0000256" key="8">
    <source>
        <dbReference type="SAM" id="MobiDB-lite"/>
    </source>
</evidence>
<name>A0A1R2BYK1_9CILI</name>
<dbReference type="EMBL" id="MPUH01000363">
    <property type="protein sequence ID" value="OMJ81860.1"/>
    <property type="molecule type" value="Genomic_DNA"/>
</dbReference>
<comment type="catalytic activity">
    <reaction evidence="7">
        <text>L-cysteinyl-[protein] + hexadecanoyl-CoA = S-hexadecanoyl-L-cysteinyl-[protein] + CoA</text>
        <dbReference type="Rhea" id="RHEA:36683"/>
        <dbReference type="Rhea" id="RHEA-COMP:10131"/>
        <dbReference type="Rhea" id="RHEA-COMP:11032"/>
        <dbReference type="ChEBI" id="CHEBI:29950"/>
        <dbReference type="ChEBI" id="CHEBI:57287"/>
        <dbReference type="ChEBI" id="CHEBI:57379"/>
        <dbReference type="ChEBI" id="CHEBI:74151"/>
        <dbReference type="EC" id="2.3.1.225"/>
    </reaction>
</comment>